<organism evidence="2 3">
    <name type="scientific">Peptoniphilus harei</name>
    <dbReference type="NCBI Taxonomy" id="54005"/>
    <lineage>
        <taxon>Bacteria</taxon>
        <taxon>Bacillati</taxon>
        <taxon>Bacillota</taxon>
        <taxon>Tissierellia</taxon>
        <taxon>Tissierellales</taxon>
        <taxon>Peptoniphilaceae</taxon>
        <taxon>Peptoniphilus</taxon>
    </lineage>
</organism>
<dbReference type="InterPro" id="IPR007712">
    <property type="entry name" value="RelE/ParE_toxin"/>
</dbReference>
<dbReference type="EMBL" id="UATM01000032">
    <property type="protein sequence ID" value="SPY47592.1"/>
    <property type="molecule type" value="Genomic_DNA"/>
</dbReference>
<dbReference type="Pfam" id="PF05016">
    <property type="entry name" value="ParE_toxin"/>
    <property type="match status" value="1"/>
</dbReference>
<proteinExistence type="predicted"/>
<gene>
    <name evidence="2" type="ORF">NCTC13076_01036</name>
</gene>
<reference evidence="2 3" key="1">
    <citation type="submission" date="2018-06" db="EMBL/GenBank/DDBJ databases">
        <authorList>
            <consortium name="Pathogen Informatics"/>
            <person name="Doyle S."/>
        </authorList>
    </citation>
    <scope>NUCLEOTIDE SEQUENCE [LARGE SCALE GENOMIC DNA]</scope>
    <source>
        <strain evidence="2 3">NCTC13076</strain>
    </source>
</reference>
<evidence type="ECO:0000256" key="1">
    <source>
        <dbReference type="ARBA" id="ARBA00022649"/>
    </source>
</evidence>
<evidence type="ECO:0000313" key="2">
    <source>
        <dbReference type="EMBL" id="SPY47592.1"/>
    </source>
</evidence>
<protein>
    <submittedName>
        <fullName evidence="2">Addiction module toxin, RelE/StbE family</fullName>
    </submittedName>
</protein>
<dbReference type="RefSeq" id="WP_112889766.1">
    <property type="nucleotide sequence ID" value="NZ_CP068103.1"/>
</dbReference>
<dbReference type="SUPFAM" id="SSF143011">
    <property type="entry name" value="RelE-like"/>
    <property type="match status" value="1"/>
</dbReference>
<accession>A0A2X1Y246</accession>
<name>A0A2X1Y246_9FIRM</name>
<dbReference type="Proteomes" id="UP000250070">
    <property type="component" value="Unassembled WGS sequence"/>
</dbReference>
<sequence>MSYKITYSKAFKKHYKKLSDTEKKQTKKKLKFFVENPTHPSLRTRKIQGADGIWESSVNMDIRIIWFYENNELIFLLDIGHHDILDKFSIRVLL</sequence>
<dbReference type="AlphaFoldDB" id="A0A2X1Y246"/>
<dbReference type="STRING" id="54005.HMPREF3229_01641"/>
<keyword evidence="1" id="KW-1277">Toxin-antitoxin system</keyword>
<dbReference type="Gene3D" id="3.30.2310.20">
    <property type="entry name" value="RelE-like"/>
    <property type="match status" value="1"/>
</dbReference>
<dbReference type="OrthoDB" id="5521312at2"/>
<dbReference type="GeneID" id="83862529"/>
<dbReference type="InterPro" id="IPR035093">
    <property type="entry name" value="RelE/ParE_toxin_dom_sf"/>
</dbReference>
<evidence type="ECO:0000313" key="3">
    <source>
        <dbReference type="Proteomes" id="UP000250070"/>
    </source>
</evidence>
<dbReference type="NCBIfam" id="TIGR02385">
    <property type="entry name" value="RelE_StbE"/>
    <property type="match status" value="1"/>
</dbReference>